<feature type="transmembrane region" description="Helical" evidence="1">
    <location>
        <begin position="218"/>
        <end position="235"/>
    </location>
</feature>
<feature type="transmembrane region" description="Helical" evidence="1">
    <location>
        <begin position="163"/>
        <end position="180"/>
    </location>
</feature>
<dbReference type="GO" id="GO:0016746">
    <property type="term" value="F:acyltransferase activity"/>
    <property type="evidence" value="ECO:0007669"/>
    <property type="project" value="UniProtKB-KW"/>
</dbReference>
<gene>
    <name evidence="3" type="ORF">RPMA_06720</name>
</gene>
<dbReference type="PANTHER" id="PTHR23028">
    <property type="entry name" value="ACETYLTRANSFERASE"/>
    <property type="match status" value="1"/>
</dbReference>
<proteinExistence type="predicted"/>
<dbReference type="InterPro" id="IPR050879">
    <property type="entry name" value="Acyltransferase_3"/>
</dbReference>
<keyword evidence="1" id="KW-1133">Transmembrane helix</keyword>
<organism evidence="3 4">
    <name type="scientific">Tardiphaga alba</name>
    <dbReference type="NCBI Taxonomy" id="340268"/>
    <lineage>
        <taxon>Bacteria</taxon>
        <taxon>Pseudomonadati</taxon>
        <taxon>Pseudomonadota</taxon>
        <taxon>Alphaproteobacteria</taxon>
        <taxon>Hyphomicrobiales</taxon>
        <taxon>Nitrobacteraceae</taxon>
        <taxon>Tardiphaga</taxon>
    </lineage>
</organism>
<accession>A0ABX8A816</accession>
<feature type="transmembrane region" description="Helical" evidence="1">
    <location>
        <begin position="12"/>
        <end position="33"/>
    </location>
</feature>
<name>A0ABX8A816_9BRAD</name>
<feature type="domain" description="Acyltransferase 3" evidence="2">
    <location>
        <begin position="14"/>
        <end position="318"/>
    </location>
</feature>
<keyword evidence="1" id="KW-0472">Membrane</keyword>
<evidence type="ECO:0000259" key="2">
    <source>
        <dbReference type="Pfam" id="PF01757"/>
    </source>
</evidence>
<dbReference type="RefSeq" id="WP_211912098.1">
    <property type="nucleotide sequence ID" value="NZ_CP036498.1"/>
</dbReference>
<keyword evidence="3" id="KW-0808">Transferase</keyword>
<feature type="transmembrane region" description="Helical" evidence="1">
    <location>
        <begin position="82"/>
        <end position="101"/>
    </location>
</feature>
<protein>
    <submittedName>
        <fullName evidence="3">Acyltransferase</fullName>
    </submittedName>
</protein>
<dbReference type="EMBL" id="CP036498">
    <property type="protein sequence ID" value="QUS38560.1"/>
    <property type="molecule type" value="Genomic_DNA"/>
</dbReference>
<dbReference type="Pfam" id="PF01757">
    <property type="entry name" value="Acyl_transf_3"/>
    <property type="match status" value="1"/>
</dbReference>
<keyword evidence="3" id="KW-0012">Acyltransferase</keyword>
<dbReference type="PANTHER" id="PTHR23028:SF53">
    <property type="entry name" value="ACYL_TRANSF_3 DOMAIN-CONTAINING PROTEIN"/>
    <property type="match status" value="1"/>
</dbReference>
<feature type="transmembrane region" description="Helical" evidence="1">
    <location>
        <begin position="39"/>
        <end position="61"/>
    </location>
</feature>
<feature type="transmembrane region" description="Helical" evidence="1">
    <location>
        <begin position="303"/>
        <end position="322"/>
    </location>
</feature>
<evidence type="ECO:0000313" key="3">
    <source>
        <dbReference type="EMBL" id="QUS38560.1"/>
    </source>
</evidence>
<dbReference type="InterPro" id="IPR002656">
    <property type="entry name" value="Acyl_transf_3_dom"/>
</dbReference>
<reference evidence="3 4" key="1">
    <citation type="submission" date="2019-02" db="EMBL/GenBank/DDBJ databases">
        <title>Emended description of the genus Rhodopseudomonas and description of Rhodopseudomonas albus sp. nov., a non-phototrophic, heavy-metal-tolerant bacterium isolated from garden soil.</title>
        <authorList>
            <person name="Bao Z."/>
            <person name="Cao W.W."/>
            <person name="Sato Y."/>
            <person name="Nishizawa T."/>
            <person name="Zhao J."/>
            <person name="Guo Y."/>
            <person name="Ohta H."/>
        </authorList>
    </citation>
    <scope>NUCLEOTIDE SEQUENCE [LARGE SCALE GENOMIC DNA]</scope>
    <source>
        <strain evidence="3 4">SK50-23</strain>
    </source>
</reference>
<feature type="transmembrane region" description="Helical" evidence="1">
    <location>
        <begin position="241"/>
        <end position="260"/>
    </location>
</feature>
<sequence>MQHSGSTRLTSTYVSIQYLRAIAALGVVAVHASPTGYTLAIGNAGVDIFFVLSGFLMWTITEARPQSPLVFFKHRLIRIVPMYWFVTSLLVVGALAVPSAFPKLKFDFSYALGSYLFVPMRPPGSGGADPIWPVLVQGWTLNYEMLFYVVFACCLLLKRQARLLTLGTVLVGAVIGGLFYRGTDAILLSWSDSLMLEFFAGVLIAVSVQRGMLLSRSAGWSLVAASLILLVALNVTDWVTLRLLVWGVPAALLVWGAIILERTGPIPQWPWLRAIGDSSYSLYLTHGLALSVLGKVMSHTWPFLFIGMVAATITGLAFFHLVERPMISIAQRLMHRERKAAPPANDALRRTA</sequence>
<keyword evidence="4" id="KW-1185">Reference proteome</keyword>
<feature type="transmembrane region" description="Helical" evidence="1">
    <location>
        <begin position="131"/>
        <end position="156"/>
    </location>
</feature>
<dbReference type="Proteomes" id="UP000682843">
    <property type="component" value="Chromosome"/>
</dbReference>
<evidence type="ECO:0000313" key="4">
    <source>
        <dbReference type="Proteomes" id="UP000682843"/>
    </source>
</evidence>
<keyword evidence="1" id="KW-0812">Transmembrane</keyword>
<evidence type="ECO:0000256" key="1">
    <source>
        <dbReference type="SAM" id="Phobius"/>
    </source>
</evidence>